<evidence type="ECO:0000256" key="1">
    <source>
        <dbReference type="SAM" id="MobiDB-lite"/>
    </source>
</evidence>
<comment type="caution">
    <text evidence="2">The sequence shown here is derived from an EMBL/GenBank/DDBJ whole genome shotgun (WGS) entry which is preliminary data.</text>
</comment>
<accession>A0ABT8K804</accession>
<organism evidence="2 3">
    <name type="scientific">Leifsonia williamsii</name>
    <dbReference type="NCBI Taxonomy" id="3035919"/>
    <lineage>
        <taxon>Bacteria</taxon>
        <taxon>Bacillati</taxon>
        <taxon>Actinomycetota</taxon>
        <taxon>Actinomycetes</taxon>
        <taxon>Micrococcales</taxon>
        <taxon>Microbacteriaceae</taxon>
        <taxon>Leifsonia</taxon>
    </lineage>
</organism>
<feature type="compositionally biased region" description="Basic and acidic residues" evidence="1">
    <location>
        <begin position="12"/>
        <end position="33"/>
    </location>
</feature>
<proteinExistence type="predicted"/>
<gene>
    <name evidence="2" type="ORF">P5G50_03800</name>
</gene>
<dbReference type="RefSeq" id="WP_301211794.1">
    <property type="nucleotide sequence ID" value="NZ_JAROCF010000001.1"/>
</dbReference>
<sequence>MTDPQQRGDLAPSEREMTSADLTAHDPEHGQEGHDDETEPATDAEGVNGTEVDDTELAASTGVPDETELPDERAGEGA</sequence>
<keyword evidence="3" id="KW-1185">Reference proteome</keyword>
<dbReference type="Proteomes" id="UP001174208">
    <property type="component" value="Unassembled WGS sequence"/>
</dbReference>
<reference evidence="2" key="1">
    <citation type="submission" date="2023-06" db="EMBL/GenBank/DDBJ databases">
        <title>MT1 and MT2 Draft Genomes of Novel Species.</title>
        <authorList>
            <person name="Venkateswaran K."/>
        </authorList>
    </citation>
    <scope>NUCLEOTIDE SEQUENCE</scope>
    <source>
        <strain evidence="2">F6_8S_P_1B</strain>
    </source>
</reference>
<evidence type="ECO:0000313" key="3">
    <source>
        <dbReference type="Proteomes" id="UP001174208"/>
    </source>
</evidence>
<feature type="region of interest" description="Disordered" evidence="1">
    <location>
        <begin position="1"/>
        <end position="78"/>
    </location>
</feature>
<name>A0ABT8K804_9MICO</name>
<evidence type="ECO:0000313" key="2">
    <source>
        <dbReference type="EMBL" id="MDN4613569.1"/>
    </source>
</evidence>
<protein>
    <recommendedName>
        <fullName evidence="4">Autophagy-related protein 2</fullName>
    </recommendedName>
</protein>
<dbReference type="EMBL" id="JAROCF010000001">
    <property type="protein sequence ID" value="MDN4613569.1"/>
    <property type="molecule type" value="Genomic_DNA"/>
</dbReference>
<evidence type="ECO:0008006" key="4">
    <source>
        <dbReference type="Google" id="ProtNLM"/>
    </source>
</evidence>